<keyword evidence="4" id="KW-1185">Reference proteome</keyword>
<evidence type="ECO:0000313" key="4">
    <source>
        <dbReference type="Proteomes" id="UP001589795"/>
    </source>
</evidence>
<comment type="caution">
    <text evidence="3">The sequence shown here is derived from an EMBL/GenBank/DDBJ whole genome shotgun (WGS) entry which is preliminary data.</text>
</comment>
<protein>
    <submittedName>
        <fullName evidence="3">Phage tail tape measure protein</fullName>
    </submittedName>
</protein>
<evidence type="ECO:0000256" key="2">
    <source>
        <dbReference type="SAM" id="MobiDB-lite"/>
    </source>
</evidence>
<evidence type="ECO:0000256" key="1">
    <source>
        <dbReference type="SAM" id="Coils"/>
    </source>
</evidence>
<keyword evidence="1" id="KW-0175">Coiled coil</keyword>
<sequence>MNAVTPGLVIDIEARINKLERGLKQANDRQRRAAGEMERRARQSAERINDTYGRMSNGIGASFAKLPAMLKGVALPLIGGAGLAAGAQQIRQTVRGIAELGDEAKRAGVEVEAFQRWRYVAEQNRIGVDALTDGFKELSLRADEFIVTGKGSAEESFTRLGLSAEELARRLTDPSELMLEIVDRMQGLDKAAQIRVADEVFGGTGGERFVELLSMGEAGIRRMMGEASVMSAGQIDKAAELDRRYSALTQNLANGWKRVALGTADFAAQVANIRQDVEALEASDLFRTGAQAGSILGPGISDALAGDGQAVADHAAQIGALLVEYERFGAEASQLAPILEKFGNELRRMGETDAADALFEAAQGTMRLTGELDRGEIEARDFETQMGALIDRAQDAMSQIAAIDDVRFARVIDRLAGLGGALDVLKRKAGELRAALPGGGDAIVAAARTRNEAEAASMASLERHRQAVEGFTEAENGRNAATSEQIRLQREAEQVRQRAEEAGVRLTDAQVNSYAADAIAGEEVRRAADRTGGGADADKGGASGGAGRDRDEYADAVARMREEQAALDAEAVALIAAAAAGRDYGDAIDYARARAELLMAAQREGKTVTPALQAEIDRLAGAYVEAGNRAEQAAAQIRQVEERGQRGADALTDMFMSVANGSMTAEEALTNLLLQIAQAQLTKGLAGIFGGGGMLGGVGTAVGGQLGFVAGGYTGHGGKYEPAGVVHRGEYVFSKETVARLGAGNLERLHQSAKRGYAEGGLVAATGTLAAAVSQSGATAGSAEGITIGSATINTTVNVQGANGTIEANPVMAGQISRQIEQNMRAFVQGEMVQQMRSGGMLSGLRR</sequence>
<name>A0ABV6CKQ2_9RHOB</name>
<organism evidence="3 4">
    <name type="scientific">Paracoccus rhizosphaerae</name>
    <dbReference type="NCBI Taxonomy" id="1133347"/>
    <lineage>
        <taxon>Bacteria</taxon>
        <taxon>Pseudomonadati</taxon>
        <taxon>Pseudomonadota</taxon>
        <taxon>Alphaproteobacteria</taxon>
        <taxon>Rhodobacterales</taxon>
        <taxon>Paracoccaceae</taxon>
        <taxon>Paracoccus</taxon>
    </lineage>
</organism>
<feature type="region of interest" description="Disordered" evidence="2">
    <location>
        <begin position="525"/>
        <end position="550"/>
    </location>
</feature>
<reference evidence="3 4" key="1">
    <citation type="submission" date="2024-09" db="EMBL/GenBank/DDBJ databases">
        <authorList>
            <person name="Sun Q."/>
            <person name="Mori K."/>
        </authorList>
    </citation>
    <scope>NUCLEOTIDE SEQUENCE [LARGE SCALE GENOMIC DNA]</scope>
    <source>
        <strain evidence="3 4">CCM 7904</strain>
    </source>
</reference>
<proteinExistence type="predicted"/>
<evidence type="ECO:0000313" key="3">
    <source>
        <dbReference type="EMBL" id="MFC0200576.1"/>
    </source>
</evidence>
<gene>
    <name evidence="3" type="ORF">ACFFIZ_09665</name>
</gene>
<feature type="compositionally biased region" description="Gly residues" evidence="2">
    <location>
        <begin position="531"/>
        <end position="546"/>
    </location>
</feature>
<dbReference type="RefSeq" id="WP_265507290.1">
    <property type="nucleotide sequence ID" value="NZ_JAOTBE010000028.1"/>
</dbReference>
<accession>A0ABV6CKQ2</accession>
<feature type="coiled-coil region" evidence="1">
    <location>
        <begin position="9"/>
        <end position="36"/>
    </location>
</feature>
<dbReference type="Proteomes" id="UP001589795">
    <property type="component" value="Unassembled WGS sequence"/>
</dbReference>
<dbReference type="EMBL" id="JBHLWQ010000086">
    <property type="protein sequence ID" value="MFC0200576.1"/>
    <property type="molecule type" value="Genomic_DNA"/>
</dbReference>